<evidence type="ECO:0000256" key="2">
    <source>
        <dbReference type="ARBA" id="ARBA00022729"/>
    </source>
</evidence>
<proteinExistence type="inferred from homology"/>
<name>A0A2H9T7H4_9ZZZZ</name>
<dbReference type="PANTHER" id="PTHR35089:SF1">
    <property type="entry name" value="CHAPERONE PROTEIN SKP"/>
    <property type="match status" value="1"/>
</dbReference>
<dbReference type="EMBL" id="NSIT01000093">
    <property type="protein sequence ID" value="PJE79128.1"/>
    <property type="molecule type" value="Genomic_DNA"/>
</dbReference>
<dbReference type="InterPro" id="IPR005632">
    <property type="entry name" value="Chaperone_Skp"/>
</dbReference>
<dbReference type="Gene3D" id="3.30.910.20">
    <property type="entry name" value="Skp domain"/>
    <property type="match status" value="1"/>
</dbReference>
<dbReference type="GO" id="GO:0051082">
    <property type="term" value="F:unfolded protein binding"/>
    <property type="evidence" value="ECO:0007669"/>
    <property type="project" value="InterPro"/>
</dbReference>
<dbReference type="SMART" id="SM00935">
    <property type="entry name" value="OmpH"/>
    <property type="match status" value="1"/>
</dbReference>
<dbReference type="AlphaFoldDB" id="A0A2H9T7H4"/>
<gene>
    <name evidence="3" type="primary">skp</name>
    <name evidence="3" type="ORF">CI610_01910</name>
</gene>
<comment type="caution">
    <text evidence="3">The sequence shown here is derived from an EMBL/GenBank/DDBJ whole genome shotgun (WGS) entry which is preliminary data.</text>
</comment>
<evidence type="ECO:0000256" key="1">
    <source>
        <dbReference type="ARBA" id="ARBA00009091"/>
    </source>
</evidence>
<dbReference type="SUPFAM" id="SSF111384">
    <property type="entry name" value="OmpH-like"/>
    <property type="match status" value="1"/>
</dbReference>
<reference evidence="3" key="1">
    <citation type="journal article" date="2017" name="Appl. Environ. Microbiol.">
        <title>Molecular characterization of an Endozoicomonas-like organism causing infection in king scallop Pecten maximus L.</title>
        <authorList>
            <person name="Cano I."/>
            <person name="van Aerle R."/>
            <person name="Ross S."/>
            <person name="Verner-Jeffreys D.W."/>
            <person name="Paley R.K."/>
            <person name="Rimmer G."/>
            <person name="Ryder D."/>
            <person name="Hooper P."/>
            <person name="Stone D."/>
            <person name="Feist S.W."/>
        </authorList>
    </citation>
    <scope>NUCLEOTIDE SEQUENCE</scope>
</reference>
<dbReference type="Pfam" id="PF03938">
    <property type="entry name" value="OmpH"/>
    <property type="match status" value="1"/>
</dbReference>
<dbReference type="GO" id="GO:0005829">
    <property type="term" value="C:cytosol"/>
    <property type="evidence" value="ECO:0007669"/>
    <property type="project" value="TreeGrafter"/>
</dbReference>
<sequence>MKQLKIWLLALVVVAPFYANAKQAQNYIPQRIAVVDAQMAFGESDEAKRFKKNLDARFSPRQKQLDALQAELQSLQQKFKKDEPTLSKTQRETRWLAIQRKGEDLKIQANQLNEEVEKIRREEIGKLEPKLMATIDAVAKEQNFDIVFRKQQGPIVMVDYVKPEFDITRKVIERLNNAK</sequence>
<organism evidence="3">
    <name type="scientific">invertebrate metagenome</name>
    <dbReference type="NCBI Taxonomy" id="1711999"/>
    <lineage>
        <taxon>unclassified sequences</taxon>
        <taxon>metagenomes</taxon>
        <taxon>organismal metagenomes</taxon>
    </lineage>
</organism>
<protein>
    <submittedName>
        <fullName evidence="3">Chaperone protein Skp</fullName>
    </submittedName>
</protein>
<dbReference type="GO" id="GO:0050821">
    <property type="term" value="P:protein stabilization"/>
    <property type="evidence" value="ECO:0007669"/>
    <property type="project" value="TreeGrafter"/>
</dbReference>
<keyword evidence="2" id="KW-0732">Signal</keyword>
<accession>A0A2H9T7H4</accession>
<dbReference type="PANTHER" id="PTHR35089">
    <property type="entry name" value="CHAPERONE PROTEIN SKP"/>
    <property type="match status" value="1"/>
</dbReference>
<evidence type="ECO:0000313" key="3">
    <source>
        <dbReference type="EMBL" id="PJE79128.1"/>
    </source>
</evidence>
<comment type="similarity">
    <text evidence="1">Belongs to the Skp family.</text>
</comment>
<dbReference type="InterPro" id="IPR024930">
    <property type="entry name" value="Skp_dom_sf"/>
</dbReference>